<feature type="transmembrane region" description="Helical" evidence="12">
    <location>
        <begin position="1107"/>
        <end position="1127"/>
    </location>
</feature>
<dbReference type="Pfam" id="PF12349">
    <property type="entry name" value="Sterol-sensing"/>
    <property type="match status" value="1"/>
</dbReference>
<feature type="transmembrane region" description="Helical" evidence="12">
    <location>
        <begin position="744"/>
        <end position="769"/>
    </location>
</feature>
<keyword evidence="11" id="KW-0325">Glycoprotein</keyword>
<feature type="transmembrane region" description="Helical" evidence="12">
    <location>
        <begin position="832"/>
        <end position="849"/>
    </location>
</feature>
<gene>
    <name evidence="15" type="ORF">B0A50_04957</name>
</gene>
<feature type="transmembrane region" description="Helical" evidence="12">
    <location>
        <begin position="719"/>
        <end position="738"/>
    </location>
</feature>
<organism evidence="15 16">
    <name type="scientific">Salinomyces thailandicus</name>
    <dbReference type="NCBI Taxonomy" id="706561"/>
    <lineage>
        <taxon>Eukaryota</taxon>
        <taxon>Fungi</taxon>
        <taxon>Dikarya</taxon>
        <taxon>Ascomycota</taxon>
        <taxon>Pezizomycotina</taxon>
        <taxon>Dothideomycetes</taxon>
        <taxon>Dothideomycetidae</taxon>
        <taxon>Mycosphaerellales</taxon>
        <taxon>Teratosphaeriaceae</taxon>
        <taxon>Salinomyces</taxon>
    </lineage>
</organism>
<dbReference type="PROSITE" id="PS50156">
    <property type="entry name" value="SSD"/>
    <property type="match status" value="1"/>
</dbReference>
<feature type="domain" description="SSD" evidence="14">
    <location>
        <begin position="595"/>
        <end position="769"/>
    </location>
</feature>
<evidence type="ECO:0000256" key="12">
    <source>
        <dbReference type="SAM" id="Phobius"/>
    </source>
</evidence>
<feature type="signal peptide" evidence="13">
    <location>
        <begin position="1"/>
        <end position="18"/>
    </location>
</feature>
<feature type="transmembrane region" description="Helical" evidence="12">
    <location>
        <begin position="266"/>
        <end position="291"/>
    </location>
</feature>
<dbReference type="AlphaFoldDB" id="A0A4U0TZ77"/>
<evidence type="ECO:0000256" key="11">
    <source>
        <dbReference type="ARBA" id="ARBA00023180"/>
    </source>
</evidence>
<dbReference type="FunFam" id="1.20.1640.10:FF:000029">
    <property type="entry name" value="Putative Patched sphingolipid transporter"/>
    <property type="match status" value="1"/>
</dbReference>
<keyword evidence="5 13" id="KW-0732">Signal</keyword>
<comment type="similarity">
    <text evidence="2">Belongs to the patched family.</text>
</comment>
<keyword evidence="16" id="KW-1185">Reference proteome</keyword>
<evidence type="ECO:0000256" key="8">
    <source>
        <dbReference type="ARBA" id="ARBA00023098"/>
    </source>
</evidence>
<feature type="transmembrane region" description="Helical" evidence="12">
    <location>
        <begin position="637"/>
        <end position="659"/>
    </location>
</feature>
<evidence type="ECO:0000256" key="7">
    <source>
        <dbReference type="ARBA" id="ARBA00023055"/>
    </source>
</evidence>
<evidence type="ECO:0000313" key="16">
    <source>
        <dbReference type="Proteomes" id="UP000308549"/>
    </source>
</evidence>
<dbReference type="InterPro" id="IPR000731">
    <property type="entry name" value="SSD"/>
</dbReference>
<dbReference type="Pfam" id="PF16414">
    <property type="entry name" value="NPC1_N"/>
    <property type="match status" value="1"/>
</dbReference>
<evidence type="ECO:0000256" key="6">
    <source>
        <dbReference type="ARBA" id="ARBA00022989"/>
    </source>
</evidence>
<evidence type="ECO:0000256" key="10">
    <source>
        <dbReference type="ARBA" id="ARBA00023157"/>
    </source>
</evidence>
<dbReference type="InterPro" id="IPR053956">
    <property type="entry name" value="NPC1_MLD"/>
</dbReference>
<comment type="caution">
    <text evidence="15">The sequence shown here is derived from an EMBL/GenBank/DDBJ whole genome shotgun (WGS) entry which is preliminary data.</text>
</comment>
<dbReference type="InterPro" id="IPR032190">
    <property type="entry name" value="NPC1_N"/>
</dbReference>
<protein>
    <recommendedName>
        <fullName evidence="14">SSD domain-containing protein</fullName>
    </recommendedName>
</protein>
<feature type="transmembrane region" description="Helical" evidence="12">
    <location>
        <begin position="1133"/>
        <end position="1158"/>
    </location>
</feature>
<dbReference type="Pfam" id="PF22314">
    <property type="entry name" value="NPC1_MLD"/>
    <property type="match status" value="1"/>
</dbReference>
<dbReference type="FunFam" id="1.20.1640.10:FF:000008">
    <property type="entry name" value="NPC intracellular cholesterol transporter 1"/>
    <property type="match status" value="1"/>
</dbReference>
<proteinExistence type="inferred from homology"/>
<feature type="transmembrane region" description="Helical" evidence="12">
    <location>
        <begin position="665"/>
        <end position="689"/>
    </location>
</feature>
<feature type="transmembrane region" description="Helical" evidence="12">
    <location>
        <begin position="1080"/>
        <end position="1100"/>
    </location>
</feature>
<feature type="transmembrane region" description="Helical" evidence="12">
    <location>
        <begin position="1220"/>
        <end position="1243"/>
    </location>
</feature>
<keyword evidence="9 12" id="KW-0472">Membrane</keyword>
<dbReference type="PANTHER" id="PTHR45727:SF2">
    <property type="entry name" value="NPC INTRACELLULAR CHOLESTEROL TRANSPORTER 1"/>
    <property type="match status" value="1"/>
</dbReference>
<feature type="transmembrane region" description="Helical" evidence="12">
    <location>
        <begin position="600"/>
        <end position="625"/>
    </location>
</feature>
<feature type="transmembrane region" description="Helical" evidence="12">
    <location>
        <begin position="351"/>
        <end position="373"/>
    </location>
</feature>
<evidence type="ECO:0000256" key="1">
    <source>
        <dbReference type="ARBA" id="ARBA00004127"/>
    </source>
</evidence>
<keyword evidence="3" id="KW-0813">Transport</keyword>
<dbReference type="OrthoDB" id="6510177at2759"/>
<dbReference type="InterPro" id="IPR053958">
    <property type="entry name" value="HMGCR/SNAP/NPC1-like_SSD"/>
</dbReference>
<dbReference type="Proteomes" id="UP000308549">
    <property type="component" value="Unassembled WGS sequence"/>
</dbReference>
<evidence type="ECO:0000256" key="2">
    <source>
        <dbReference type="ARBA" id="ARBA00005585"/>
    </source>
</evidence>
<reference evidence="15 16" key="1">
    <citation type="submission" date="2017-03" db="EMBL/GenBank/DDBJ databases">
        <title>Genomes of endolithic fungi from Antarctica.</title>
        <authorList>
            <person name="Coleine C."/>
            <person name="Masonjones S."/>
            <person name="Stajich J.E."/>
        </authorList>
    </citation>
    <scope>NUCLEOTIDE SEQUENCE [LARGE SCALE GENOMIC DNA]</scope>
    <source>
        <strain evidence="15 16">CCFEE 6315</strain>
    </source>
</reference>
<keyword evidence="7" id="KW-0445">Lipid transport</keyword>
<evidence type="ECO:0000256" key="4">
    <source>
        <dbReference type="ARBA" id="ARBA00022692"/>
    </source>
</evidence>
<keyword evidence="10" id="KW-1015">Disulfide bond</keyword>
<feature type="transmembrane region" description="Helical" evidence="12">
    <location>
        <begin position="1179"/>
        <end position="1208"/>
    </location>
</feature>
<comment type="subcellular location">
    <subcellularLocation>
        <location evidence="1">Endomembrane system</location>
        <topology evidence="1">Multi-pass membrane protein</topology>
    </subcellularLocation>
</comment>
<keyword evidence="4 12" id="KW-0812">Transmembrane</keyword>
<sequence>MWLRNWISAASIAASALAASGPDLTTKHEAGRCAIRGHCGSQSLFGSQLPCPDNGLAEEPSDDVRDSLVSLCGDEWADSKVCCREEQIETLQSNLQKAQNIIAACPACKKNFFDLFCTFTCSPDQSLFVNVTETAPKGDKFLVTELDHLVSDEYGAGFYDSCKDVKFGATGGKAMAFIGGGAKNYTQMLKYLGDKKPFLGSPFQINFPRPSSRAFEGMETILEDSKACNSSDEQYRCACVDCEAACPRLTAVEEQKECHVGLLPCLSFGVIVVYSVFITLLVLAVSGHAAAAKHRESKNERLQLLQDTVADDEEEEGAAITRSGFVERPTKHYILNTYCDRAFSSLARTCANFPAITIVSSIIVVGLLSLGWLRFAVETDPVKLWVAPDSDAAQEKNFFDTNFGPFFRAEQAFLVNDTNPNGEAGPVLSYDTLRWWFDVESRVARVKSLENGYTLDDVCYKPTGEACVIQSVTQYFQGDFDMLESDSWADQIQDCVDTPVNCLPAFGQPLVIERLLGGYNYSSEPITEAEALVTTWVVSNHNPGDPALEKAEEFEEALKNLLLNVQHEARERGLRLSFNTEISLEQELNKNTNTDAKIVVVSYIVMFIYASLALGSTTVTVSMILRNPAAALVQSKFLLGIVGILIVLMSVAASVGLFSATGVKATLIIAEVIPFLVLAVGVDNIFLIVHEFERVNISHADEPVPERVARALGRMGPSILLSAMTETVAFALGAAVGMPAVRNFAAYAAGAVFINALLQVTMFVSVLALNQERVEAGRADCFPCVRLKGGVDSGMPNGYGGAPFSGVEEEGWLSRFIRKHYAPTILGNKMRVFIMTVFLGFFAAGIALLPEIQLGLDQRIAIPSDSYLINYFNDLYDYFGAGPPVYFVTRNLNATKRVHQQELCGRFSTCKQFSLANVLEQERKRPEISYISDATASWIDDYFGWLNPDLDSCCVESDGSTCFSDRDPAWNVTMYGMPEGQEFVDYMTRWLDSPTTAECPLAGQAPYSDAVVVNKNKTTTPATHFRTAHTPLRSQEDFISAYAAARRIAATINAENPGLDVFPYSKFYIFFDQYATITRLSTTLVAAALAFILVITSTLLGSPTTGALVTLTVTMIVVDIAGTMSLVGVSLNAVSLVNIIICVGIGVEFCAHIARAYTIPSPSILERAAGRFPDRSARAFAALVNVGGSVFTGITITKLLGVFVLAFTSSKIFEIYYFRVWLALVVWAALHALVFLPVVLSFAGGKGYVDPESDGGLEQDLASRRYRALLPEEEYDSDEY</sequence>
<dbReference type="GO" id="GO:0006629">
    <property type="term" value="P:lipid metabolic process"/>
    <property type="evidence" value="ECO:0007669"/>
    <property type="project" value="UniProtKB-KW"/>
</dbReference>
<evidence type="ECO:0000256" key="9">
    <source>
        <dbReference type="ARBA" id="ARBA00023136"/>
    </source>
</evidence>
<dbReference type="GO" id="GO:0012505">
    <property type="term" value="C:endomembrane system"/>
    <property type="evidence" value="ECO:0007669"/>
    <property type="project" value="UniProtKB-SubCell"/>
</dbReference>
<evidence type="ECO:0000313" key="15">
    <source>
        <dbReference type="EMBL" id="TKA27346.1"/>
    </source>
</evidence>
<dbReference type="GO" id="GO:0015918">
    <property type="term" value="P:sterol transport"/>
    <property type="evidence" value="ECO:0007669"/>
    <property type="project" value="UniProtKB-ARBA"/>
</dbReference>
<keyword evidence="8" id="KW-0443">Lipid metabolism</keyword>
<keyword evidence="6 12" id="KW-1133">Transmembrane helix</keyword>
<evidence type="ECO:0000259" key="14">
    <source>
        <dbReference type="PROSITE" id="PS50156"/>
    </source>
</evidence>
<name>A0A4U0TZ77_9PEZI</name>
<dbReference type="EMBL" id="NAJL01000023">
    <property type="protein sequence ID" value="TKA27346.1"/>
    <property type="molecule type" value="Genomic_DNA"/>
</dbReference>
<dbReference type="GO" id="GO:0032934">
    <property type="term" value="F:sterol binding"/>
    <property type="evidence" value="ECO:0007669"/>
    <property type="project" value="TreeGrafter"/>
</dbReference>
<evidence type="ECO:0000256" key="13">
    <source>
        <dbReference type="SAM" id="SignalP"/>
    </source>
</evidence>
<feature type="chain" id="PRO_5020810158" description="SSD domain-containing protein" evidence="13">
    <location>
        <begin position="19"/>
        <end position="1280"/>
    </location>
</feature>
<dbReference type="PANTHER" id="PTHR45727">
    <property type="entry name" value="NPC INTRACELLULAR CHOLESTEROL TRANSPORTER 1"/>
    <property type="match status" value="1"/>
</dbReference>
<dbReference type="Gene3D" id="1.20.1640.10">
    <property type="entry name" value="Multidrug efflux transporter AcrB transmembrane domain"/>
    <property type="match status" value="2"/>
</dbReference>
<dbReference type="GO" id="GO:0016020">
    <property type="term" value="C:membrane"/>
    <property type="evidence" value="ECO:0007669"/>
    <property type="project" value="TreeGrafter"/>
</dbReference>
<accession>A0A4U0TZ77</accession>
<evidence type="ECO:0000256" key="5">
    <source>
        <dbReference type="ARBA" id="ARBA00022729"/>
    </source>
</evidence>
<evidence type="ECO:0000256" key="3">
    <source>
        <dbReference type="ARBA" id="ARBA00022448"/>
    </source>
</evidence>
<dbReference type="SUPFAM" id="SSF82866">
    <property type="entry name" value="Multidrug efflux transporter AcrB transmembrane domain"/>
    <property type="match status" value="2"/>
</dbReference>